<feature type="domain" description="DDE Tnp4" evidence="4">
    <location>
        <begin position="43"/>
        <end position="96"/>
    </location>
</feature>
<reference evidence="5 6" key="1">
    <citation type="submission" date="2018-10" db="EMBL/GenBank/DDBJ databases">
        <title>A high-quality apple genome assembly.</title>
        <authorList>
            <person name="Hu J."/>
        </authorList>
    </citation>
    <scope>NUCLEOTIDE SEQUENCE [LARGE SCALE GENOMIC DNA]</scope>
    <source>
        <strain evidence="6">cv. HFTH1</strain>
        <tissue evidence="5">Young leaf</tissue>
    </source>
</reference>
<evidence type="ECO:0000313" key="5">
    <source>
        <dbReference type="EMBL" id="RXI08137.1"/>
    </source>
</evidence>
<dbReference type="Proteomes" id="UP000290289">
    <property type="component" value="Chromosome 1"/>
</dbReference>
<keyword evidence="2" id="KW-0479">Metal-binding</keyword>
<dbReference type="Pfam" id="PF13359">
    <property type="entry name" value="DDE_Tnp_4"/>
    <property type="match status" value="1"/>
</dbReference>
<evidence type="ECO:0000256" key="1">
    <source>
        <dbReference type="ARBA" id="ARBA00001968"/>
    </source>
</evidence>
<keyword evidence="6" id="KW-1185">Reference proteome</keyword>
<dbReference type="AlphaFoldDB" id="A0A498KKY8"/>
<dbReference type="InterPro" id="IPR027806">
    <property type="entry name" value="HARBI1_dom"/>
</dbReference>
<evidence type="ECO:0000256" key="3">
    <source>
        <dbReference type="SAM" id="MobiDB-lite"/>
    </source>
</evidence>
<comment type="cofactor">
    <cofactor evidence="1">
        <name>a divalent metal cation</name>
        <dbReference type="ChEBI" id="CHEBI:60240"/>
    </cofactor>
</comment>
<evidence type="ECO:0000313" key="6">
    <source>
        <dbReference type="Proteomes" id="UP000290289"/>
    </source>
</evidence>
<name>A0A498KKY8_MALDO</name>
<dbReference type="GO" id="GO:0046872">
    <property type="term" value="F:metal ion binding"/>
    <property type="evidence" value="ECO:0007669"/>
    <property type="project" value="UniProtKB-KW"/>
</dbReference>
<proteinExistence type="predicted"/>
<accession>A0A498KKY8</accession>
<feature type="region of interest" description="Disordered" evidence="3">
    <location>
        <begin position="105"/>
        <end position="139"/>
    </location>
</feature>
<feature type="compositionally biased region" description="Acidic residues" evidence="3">
    <location>
        <begin position="107"/>
        <end position="125"/>
    </location>
</feature>
<evidence type="ECO:0000256" key="2">
    <source>
        <dbReference type="ARBA" id="ARBA00022723"/>
    </source>
</evidence>
<evidence type="ECO:0000259" key="4">
    <source>
        <dbReference type="Pfam" id="PF13359"/>
    </source>
</evidence>
<organism evidence="5 6">
    <name type="scientific">Malus domestica</name>
    <name type="common">Apple</name>
    <name type="synonym">Pyrus malus</name>
    <dbReference type="NCBI Taxonomy" id="3750"/>
    <lineage>
        <taxon>Eukaryota</taxon>
        <taxon>Viridiplantae</taxon>
        <taxon>Streptophyta</taxon>
        <taxon>Embryophyta</taxon>
        <taxon>Tracheophyta</taxon>
        <taxon>Spermatophyta</taxon>
        <taxon>Magnoliopsida</taxon>
        <taxon>eudicotyledons</taxon>
        <taxon>Gunneridae</taxon>
        <taxon>Pentapetalae</taxon>
        <taxon>rosids</taxon>
        <taxon>fabids</taxon>
        <taxon>Rosales</taxon>
        <taxon>Rosaceae</taxon>
        <taxon>Amygdaloideae</taxon>
        <taxon>Maleae</taxon>
        <taxon>Malus</taxon>
    </lineage>
</organism>
<gene>
    <name evidence="5" type="ORF">DVH24_022281</name>
</gene>
<protein>
    <recommendedName>
        <fullName evidence="4">DDE Tnp4 domain-containing protein</fullName>
    </recommendedName>
</protein>
<dbReference type="EMBL" id="RDQH01000327">
    <property type="protein sequence ID" value="RXI08137.1"/>
    <property type="molecule type" value="Genomic_DNA"/>
</dbReference>
<comment type="caution">
    <text evidence="5">The sequence shown here is derived from an EMBL/GenBank/DDBJ whole genome shotgun (WGS) entry which is preliminary data.</text>
</comment>
<sequence>MKEIVIHATLRAWFGNWLSFLALFRGIRYHLQDFAGNVRDPVNANELFNLRHASLRNVVERIFGVFKSRFTIFKSAPPFPIKTQAELVLACAGLHNFLRKECRSDEFPIEPEDDEYEDEDNDDELGNQTQEQQRHIDNA</sequence>